<comment type="caution">
    <text evidence="1">The sequence shown here is derived from an EMBL/GenBank/DDBJ whole genome shotgun (WGS) entry which is preliminary data.</text>
</comment>
<protein>
    <submittedName>
        <fullName evidence="1">Uncharacterized protein</fullName>
    </submittedName>
</protein>
<reference evidence="1" key="1">
    <citation type="journal article" date="2014" name="Front. Microbiol.">
        <title>High frequency of phylogenetically diverse reductive dehalogenase-homologous genes in deep subseafloor sedimentary metagenomes.</title>
        <authorList>
            <person name="Kawai M."/>
            <person name="Futagami T."/>
            <person name="Toyoda A."/>
            <person name="Takaki Y."/>
            <person name="Nishi S."/>
            <person name="Hori S."/>
            <person name="Arai W."/>
            <person name="Tsubouchi T."/>
            <person name="Morono Y."/>
            <person name="Uchiyama I."/>
            <person name="Ito T."/>
            <person name="Fujiyama A."/>
            <person name="Inagaki F."/>
            <person name="Takami H."/>
        </authorList>
    </citation>
    <scope>NUCLEOTIDE SEQUENCE</scope>
    <source>
        <strain evidence="1">Expedition CK06-06</strain>
    </source>
</reference>
<accession>X1D7G1</accession>
<dbReference type="AlphaFoldDB" id="X1D7G1"/>
<gene>
    <name evidence="1" type="ORF">S01H4_46154</name>
</gene>
<dbReference type="EMBL" id="BART01025765">
    <property type="protein sequence ID" value="GAH04220.1"/>
    <property type="molecule type" value="Genomic_DNA"/>
</dbReference>
<feature type="non-terminal residue" evidence="1">
    <location>
        <position position="64"/>
    </location>
</feature>
<name>X1D7G1_9ZZZZ</name>
<sequence length="64" mass="7688">MKLLYEAEKKGIPFFVNPYYLSLLHVRVPYFAIGVDLAIRHYVVYSKQLIDEFNYITAWEKEDE</sequence>
<evidence type="ECO:0000313" key="1">
    <source>
        <dbReference type="EMBL" id="GAH04220.1"/>
    </source>
</evidence>
<proteinExistence type="predicted"/>
<organism evidence="1">
    <name type="scientific">marine sediment metagenome</name>
    <dbReference type="NCBI Taxonomy" id="412755"/>
    <lineage>
        <taxon>unclassified sequences</taxon>
        <taxon>metagenomes</taxon>
        <taxon>ecological metagenomes</taxon>
    </lineage>
</organism>